<gene>
    <name evidence="2" type="ORF">Y10_17000</name>
</gene>
<accession>A0ABQ5MK75</accession>
<proteinExistence type="predicted"/>
<dbReference type="InterPro" id="IPR053161">
    <property type="entry name" value="Ulvan_degrading_GH"/>
</dbReference>
<dbReference type="RefSeq" id="WP_281764969.1">
    <property type="nucleotide sequence ID" value="NZ_BRVO01000002.1"/>
</dbReference>
<feature type="chain" id="PRO_5047087215" evidence="1">
    <location>
        <begin position="26"/>
        <end position="909"/>
    </location>
</feature>
<comment type="caution">
    <text evidence="2">The sequence shown here is derived from an EMBL/GenBank/DDBJ whole genome shotgun (WGS) entry which is preliminary data.</text>
</comment>
<dbReference type="NCBIfam" id="NF045579">
    <property type="entry name" value="rhamnoside_JR"/>
    <property type="match status" value="1"/>
</dbReference>
<keyword evidence="1" id="KW-0732">Signal</keyword>
<sequence>MILKSGVPFKLTCLLIVCFATFCNAQKQDTPDDNIHKPWTRWWWMGSAVDEPGIKSNLVTFSKAGLGGVEITPIYGVKGEEANFIDFLSPKYLKILSYTIQVADSLGLGVDMVLGTGWPYGGPQVEKQYAATNVVFRSYNLQKGERFKETIVHESKYDKYKPELTNVLVYGSEGYYQDVTDKLEDGNFLNWKAKKEDVTIIAVFTGKTGQKVKRAAPGGEGYTLDHYSTEAFNHYVQTYDTAFNKLNGSLRAIFNDSYEVYGTTFTPKFFSEFEKKRGYDIKPFLPQLLDTVSNDIGDRIKADYRATISDLLLDFDTTWTAWANGHHLKSRLQAHGSPGNLIDLYAAADIPECETFGSMPFDIEGFRRLPENIRSGDADPVMLKFSSSAAHVSGKPLVSSETFTWLRDHFKTALSQCKPEVESLFLMGVNHVFLHGSTYSPPRAKWPGWKFYASVNFNENNTIWKDAPALFDYIKNCQEFLQEGKPDNQTLLYWPVYDVWQKTMKADLMVQFPIHGLEKWLHGTSFYETANQLIFNGYQTDFISDRFLEKVSVKNGMIQTEGGLYKCIIVPDCTYMPLETMKKLLSLREAGAKIIFKGLPESVPGFLNFETKNNELKKLISHSNIEVSSHLEKDLALVNVFNESLVNTGLKYISRLDEKGDKIYFLVNHTDHTIDEFITLNTDSNILQFTNPQNSKTGLATVKVTSENTKRVRVSLLSGESIFISRGTTDQPKWNYRDKVNDEEYKLTNEWNLTFLDGGPELPDVQSISKLASWTTLGEKMEAFSGTVAYKTTFDSPTDNQHWLLDLGDVRESANVWINGQYVGCAWANPYVLEIDNLKPTDNTLRIEVTNLPANRIRDLELRGEEWQIFYEINMVNKDYKKFDATVWEPVPSGLIGTVKLIPITVAVK</sequence>
<dbReference type="Gene3D" id="2.60.120.260">
    <property type="entry name" value="Galactose-binding domain-like"/>
    <property type="match status" value="1"/>
</dbReference>
<keyword evidence="2" id="KW-0378">Hydrolase</keyword>
<organism evidence="2 3">
    <name type="scientific">Neptunitalea lumnitzerae</name>
    <dbReference type="NCBI Taxonomy" id="2965509"/>
    <lineage>
        <taxon>Bacteria</taxon>
        <taxon>Pseudomonadati</taxon>
        <taxon>Bacteroidota</taxon>
        <taxon>Flavobacteriia</taxon>
        <taxon>Flavobacteriales</taxon>
        <taxon>Flavobacteriaceae</taxon>
        <taxon>Neptunitalea</taxon>
    </lineage>
</organism>
<keyword evidence="3" id="KW-1185">Reference proteome</keyword>
<name>A0ABQ5MK75_9FLAO</name>
<feature type="signal peptide" evidence="1">
    <location>
        <begin position="1"/>
        <end position="25"/>
    </location>
</feature>
<dbReference type="GO" id="GO:0016787">
    <property type="term" value="F:hydrolase activity"/>
    <property type="evidence" value="ECO:0007669"/>
    <property type="project" value="UniProtKB-KW"/>
</dbReference>
<dbReference type="EMBL" id="BRVO01000002">
    <property type="protein sequence ID" value="GLB49332.1"/>
    <property type="molecule type" value="Genomic_DNA"/>
</dbReference>
<protein>
    <submittedName>
        <fullName evidence="2">Glycosyl hydrolase family 2</fullName>
    </submittedName>
</protein>
<evidence type="ECO:0000256" key="1">
    <source>
        <dbReference type="SAM" id="SignalP"/>
    </source>
</evidence>
<dbReference type="PANTHER" id="PTHR36848:SF2">
    <property type="entry name" value="SECRETED PROTEIN"/>
    <property type="match status" value="1"/>
</dbReference>
<reference evidence="2" key="1">
    <citation type="submission" date="2022-07" db="EMBL/GenBank/DDBJ databases">
        <title>Taxonomy of Novel Oxalotrophic and Methylotrophic Bacteria.</title>
        <authorList>
            <person name="Sahin N."/>
            <person name="Tani A."/>
        </authorList>
    </citation>
    <scope>NUCLEOTIDE SEQUENCE</scope>
    <source>
        <strain evidence="2">Y10</strain>
    </source>
</reference>
<evidence type="ECO:0000313" key="3">
    <source>
        <dbReference type="Proteomes" id="UP001143543"/>
    </source>
</evidence>
<dbReference type="Pfam" id="PF17132">
    <property type="entry name" value="Glyco_hydro_106"/>
    <property type="match status" value="3"/>
</dbReference>
<dbReference type="InterPro" id="IPR008979">
    <property type="entry name" value="Galactose-bd-like_sf"/>
</dbReference>
<dbReference type="Proteomes" id="UP001143543">
    <property type="component" value="Unassembled WGS sequence"/>
</dbReference>
<evidence type="ECO:0000313" key="2">
    <source>
        <dbReference type="EMBL" id="GLB49332.1"/>
    </source>
</evidence>
<dbReference type="SUPFAM" id="SSF49785">
    <property type="entry name" value="Galactose-binding domain-like"/>
    <property type="match status" value="1"/>
</dbReference>
<dbReference type="PANTHER" id="PTHR36848">
    <property type="entry name" value="DNA-BINDING PROTEIN (PUTATIVE SECRETED PROTEIN)-RELATED"/>
    <property type="match status" value="1"/>
</dbReference>